<evidence type="ECO:0000256" key="2">
    <source>
        <dbReference type="ARBA" id="ARBA00023002"/>
    </source>
</evidence>
<dbReference type="eggNOG" id="COG0300">
    <property type="taxonomic scope" value="Bacteria"/>
</dbReference>
<gene>
    <name evidence="3" type="ORF">NSU_3871</name>
</gene>
<dbReference type="GO" id="GO:0016491">
    <property type="term" value="F:oxidoreductase activity"/>
    <property type="evidence" value="ECO:0007669"/>
    <property type="project" value="UniProtKB-KW"/>
</dbReference>
<comment type="caution">
    <text evidence="3">The sequence shown here is derived from an EMBL/GenBank/DDBJ whole genome shotgun (WGS) entry which is preliminary data.</text>
</comment>
<dbReference type="EMBL" id="AGFM01000061">
    <property type="protein sequence ID" value="EHJ59210.1"/>
    <property type="molecule type" value="Genomic_DNA"/>
</dbReference>
<comment type="similarity">
    <text evidence="1">Belongs to the short-chain dehydrogenases/reductases (SDR) family.</text>
</comment>
<dbReference type="InterPro" id="IPR002347">
    <property type="entry name" value="SDR_fam"/>
</dbReference>
<dbReference type="GO" id="GO:0016020">
    <property type="term" value="C:membrane"/>
    <property type="evidence" value="ECO:0007669"/>
    <property type="project" value="TreeGrafter"/>
</dbReference>
<dbReference type="InterPro" id="IPR036291">
    <property type="entry name" value="NAD(P)-bd_dom_sf"/>
</dbReference>
<dbReference type="STRING" id="1088721.JI59_01320"/>
<dbReference type="PATRIC" id="fig|1088721.3.peg.3811"/>
<keyword evidence="2" id="KW-0560">Oxidoreductase</keyword>
<evidence type="ECO:0000313" key="3">
    <source>
        <dbReference type="EMBL" id="EHJ59210.1"/>
    </source>
</evidence>
<reference evidence="3 4" key="1">
    <citation type="journal article" date="2012" name="J. Bacteriol.">
        <title>Genome sequence of benzo(a)pyrene-degrading bacterium Novosphingobium pentaromativorans US6-1.</title>
        <authorList>
            <person name="Luo Y.R."/>
            <person name="Kang S.G."/>
            <person name="Kim S.J."/>
            <person name="Kim M.R."/>
            <person name="Li N."/>
            <person name="Lee J.H."/>
            <person name="Kwon K.K."/>
        </authorList>
    </citation>
    <scope>NUCLEOTIDE SEQUENCE [LARGE SCALE GENOMIC DNA]</scope>
    <source>
        <strain evidence="3 4">US6-1</strain>
    </source>
</reference>
<evidence type="ECO:0000313" key="4">
    <source>
        <dbReference type="Proteomes" id="UP000004030"/>
    </source>
</evidence>
<dbReference type="AlphaFoldDB" id="G6EHQ0"/>
<dbReference type="SUPFAM" id="SSF51735">
    <property type="entry name" value="NAD(P)-binding Rossmann-fold domains"/>
    <property type="match status" value="1"/>
</dbReference>
<organism evidence="3 4">
    <name type="scientific">Novosphingobium pentaromativorans US6-1</name>
    <dbReference type="NCBI Taxonomy" id="1088721"/>
    <lineage>
        <taxon>Bacteria</taxon>
        <taxon>Pseudomonadati</taxon>
        <taxon>Pseudomonadota</taxon>
        <taxon>Alphaproteobacteria</taxon>
        <taxon>Sphingomonadales</taxon>
        <taxon>Sphingomonadaceae</taxon>
        <taxon>Novosphingobium</taxon>
    </lineage>
</organism>
<dbReference type="PANTHER" id="PTHR44196">
    <property type="entry name" value="DEHYDROGENASE/REDUCTASE SDR FAMILY MEMBER 7B"/>
    <property type="match status" value="1"/>
</dbReference>
<proteinExistence type="inferred from homology"/>
<accession>G6EHQ0</accession>
<dbReference type="Pfam" id="PF00106">
    <property type="entry name" value="adh_short"/>
    <property type="match status" value="1"/>
</dbReference>
<keyword evidence="4" id="KW-1185">Reference proteome</keyword>
<dbReference type="Gene3D" id="3.40.50.720">
    <property type="entry name" value="NAD(P)-binding Rossmann-like Domain"/>
    <property type="match status" value="1"/>
</dbReference>
<dbReference type="PANTHER" id="PTHR44196:SF4">
    <property type="entry name" value="SHORT CHAIN DEHYDROGENASE"/>
    <property type="match status" value="1"/>
</dbReference>
<protein>
    <submittedName>
        <fullName evidence="3">Short-chain dehydrogenase/reductase SDR</fullName>
    </submittedName>
</protein>
<dbReference type="Proteomes" id="UP000004030">
    <property type="component" value="Unassembled WGS sequence"/>
</dbReference>
<sequence length="247" mass="25762">MNDRMSDTGSEKPFEGQIALVTGASRGIGAATAQALAAAGAHVVLTARDTKALEGVEQAIFEAGGSATIAPVDLIEPDGIARLATAVSQRWGKLDILVINAAILPELTSVTDIDQKAFNKALTTNVLATQALIANFDPLLRKSADARVVGMTTTVAGQPRAFWGAYGATKAAFEVLLDCYGQETAKLSKIRVAIVNPGATRTAMRARAYPGEAPASVKPPEVVADRLVTLLGETFPTGHRETVNQPA</sequence>
<evidence type="ECO:0000256" key="1">
    <source>
        <dbReference type="ARBA" id="ARBA00006484"/>
    </source>
</evidence>
<name>G6EHQ0_9SPHN</name>
<dbReference type="PRINTS" id="PR00081">
    <property type="entry name" value="GDHRDH"/>
</dbReference>